<organism evidence="1 2">
    <name type="scientific">Leptolyngbya foveolarum</name>
    <dbReference type="NCBI Taxonomy" id="47253"/>
    <lineage>
        <taxon>Bacteria</taxon>
        <taxon>Bacillati</taxon>
        <taxon>Cyanobacteriota</taxon>
        <taxon>Cyanophyceae</taxon>
        <taxon>Leptolyngbyales</taxon>
        <taxon>Leptolyngbyaceae</taxon>
        <taxon>Leptolyngbya group</taxon>
        <taxon>Leptolyngbya</taxon>
    </lineage>
</organism>
<dbReference type="AlphaFoldDB" id="A0A2W4TM02"/>
<reference evidence="2" key="1">
    <citation type="submission" date="2018-04" db="EMBL/GenBank/DDBJ databases">
        <authorList>
            <person name="Cornet L."/>
        </authorList>
    </citation>
    <scope>NUCLEOTIDE SEQUENCE [LARGE SCALE GENOMIC DNA]</scope>
</reference>
<accession>A0A2W4TM02</accession>
<sequence>MFILPTSELPAPLRQHLDAFAAQRPGWTAERVLSNALSLFLLQNGVQDRAVSQLYLQSTFGELFAPTSNDAKGELS</sequence>
<comment type="caution">
    <text evidence="1">The sequence shown here is derived from an EMBL/GenBank/DDBJ whole genome shotgun (WGS) entry which is preliminary data.</text>
</comment>
<protein>
    <recommendedName>
        <fullName evidence="3">DUF2811 domain-containing protein</fullName>
    </recommendedName>
</protein>
<reference evidence="1 2" key="2">
    <citation type="submission" date="2018-06" db="EMBL/GenBank/DDBJ databases">
        <title>Metagenomic assembly of (sub)arctic Cyanobacteria and their associated microbiome from non-axenic cultures.</title>
        <authorList>
            <person name="Baurain D."/>
        </authorList>
    </citation>
    <scope>NUCLEOTIDE SEQUENCE [LARGE SCALE GENOMIC DNA]</scope>
    <source>
        <strain evidence="1">ULC129bin1</strain>
    </source>
</reference>
<evidence type="ECO:0000313" key="2">
    <source>
        <dbReference type="Proteomes" id="UP000249354"/>
    </source>
</evidence>
<dbReference type="EMBL" id="QBMC01000226">
    <property type="protein sequence ID" value="PZO10246.1"/>
    <property type="molecule type" value="Genomic_DNA"/>
</dbReference>
<name>A0A2W4TM02_9CYAN</name>
<dbReference type="Proteomes" id="UP000249354">
    <property type="component" value="Unassembled WGS sequence"/>
</dbReference>
<proteinExistence type="predicted"/>
<gene>
    <name evidence="1" type="ORF">DCF25_20925</name>
</gene>
<evidence type="ECO:0008006" key="3">
    <source>
        <dbReference type="Google" id="ProtNLM"/>
    </source>
</evidence>
<dbReference type="InterPro" id="IPR021231">
    <property type="entry name" value="DUF2811"/>
</dbReference>
<dbReference type="Pfam" id="PF10929">
    <property type="entry name" value="DUF2811"/>
    <property type="match status" value="1"/>
</dbReference>
<evidence type="ECO:0000313" key="1">
    <source>
        <dbReference type="EMBL" id="PZO10246.1"/>
    </source>
</evidence>